<dbReference type="PROSITE" id="PS00072">
    <property type="entry name" value="ACYL_COA_DH_1"/>
    <property type="match status" value="1"/>
</dbReference>
<keyword evidence="4" id="KW-0274">FAD</keyword>
<dbReference type="InterPro" id="IPR009100">
    <property type="entry name" value="AcylCoA_DH/oxidase_NM_dom_sf"/>
</dbReference>
<keyword evidence="8" id="KW-1185">Reference proteome</keyword>
<dbReference type="EMBL" id="MU154538">
    <property type="protein sequence ID" value="KAF9498227.1"/>
    <property type="molecule type" value="Genomic_DNA"/>
</dbReference>
<comment type="similarity">
    <text evidence="2">Belongs to the acyl-CoA dehydrogenase family.</text>
</comment>
<dbReference type="SMART" id="SM01117">
    <property type="entry name" value="Cyt-b5"/>
    <property type="match status" value="1"/>
</dbReference>
<dbReference type="PANTHER" id="PTHR48083">
    <property type="entry name" value="MEDIUM-CHAIN SPECIFIC ACYL-COA DEHYDROGENASE, MITOCHONDRIAL-RELATED"/>
    <property type="match status" value="1"/>
</dbReference>
<dbReference type="InterPro" id="IPR013786">
    <property type="entry name" value="AcylCoA_DH/ox_N"/>
</dbReference>
<evidence type="ECO:0000256" key="2">
    <source>
        <dbReference type="ARBA" id="ARBA00009347"/>
    </source>
</evidence>
<dbReference type="SUPFAM" id="SSF47203">
    <property type="entry name" value="Acyl-CoA dehydrogenase C-terminal domain-like"/>
    <property type="match status" value="1"/>
</dbReference>
<dbReference type="Gene3D" id="3.10.120.10">
    <property type="entry name" value="Cytochrome b5-like heme/steroid binding domain"/>
    <property type="match status" value="1"/>
</dbReference>
<comment type="caution">
    <text evidence="7">The sequence shown here is derived from an EMBL/GenBank/DDBJ whole genome shotgun (WGS) entry which is preliminary data.</text>
</comment>
<dbReference type="InterPro" id="IPR006089">
    <property type="entry name" value="Acyl-CoA_DH_CS"/>
</dbReference>
<gene>
    <name evidence="7" type="ORF">BDN71DRAFT_1443528</name>
</gene>
<accession>A0A9P6A396</accession>
<reference evidence="7" key="1">
    <citation type="submission" date="2020-11" db="EMBL/GenBank/DDBJ databases">
        <authorList>
            <consortium name="DOE Joint Genome Institute"/>
            <person name="Ahrendt S."/>
            <person name="Riley R."/>
            <person name="Andreopoulos W."/>
            <person name="Labutti K."/>
            <person name="Pangilinan J."/>
            <person name="Ruiz-Duenas F.J."/>
            <person name="Barrasa J.M."/>
            <person name="Sanchez-Garcia M."/>
            <person name="Camarero S."/>
            <person name="Miyauchi S."/>
            <person name="Serrano A."/>
            <person name="Linde D."/>
            <person name="Babiker R."/>
            <person name="Drula E."/>
            <person name="Ayuso-Fernandez I."/>
            <person name="Pacheco R."/>
            <person name="Padilla G."/>
            <person name="Ferreira P."/>
            <person name="Barriuso J."/>
            <person name="Kellner H."/>
            <person name="Castanera R."/>
            <person name="Alfaro M."/>
            <person name="Ramirez L."/>
            <person name="Pisabarro A.G."/>
            <person name="Kuo A."/>
            <person name="Tritt A."/>
            <person name="Lipzen A."/>
            <person name="He G."/>
            <person name="Yan M."/>
            <person name="Ng V."/>
            <person name="Cullen D."/>
            <person name="Martin F."/>
            <person name="Rosso M.-N."/>
            <person name="Henrissat B."/>
            <person name="Hibbett D."/>
            <person name="Martinez A.T."/>
            <person name="Grigoriev I.V."/>
        </authorList>
    </citation>
    <scope>NUCLEOTIDE SEQUENCE</scope>
    <source>
        <strain evidence="7">ATCC 90797</strain>
    </source>
</reference>
<sequence length="516" mass="56793">MSKTLKEYTSEEVAKHNREGDLWIIIDSKVYDVSRFADLHPGGPTVLFAESIAGQDATQAFFGLHRHEVLLKPQFTRLQIGKILGEEEVIKAPVPGAISEVPYAEPTWLTEGYHSPYYTDNHRTFHKAVRTFMMEVVQPESARCEESGKRISQEVIDKMSEQNVIAMRLGPGKHLKGRSLMGGIVKPEEFDYFHEMIINTELARFGTRGAVDGLLNGLVISLPPVLNYGSPVLQAKVVPEILSGKKFIALAISEAFAGSDVSGIQTTAVRDGDYWVVTGTKKWITNGTFADYFTTGCRTETGFTVILIPRGEGVSTKPIKTSYSSVAGTAYVVFNKVRVPVANTLGKVGAGMSVILTNFNHERWMVVCCSLAAQRLVVGECLKWSSQRYVFGKPLHSQAVIRAKLGQMISRVEACQNWVESITHQMNNMSYDEMSSKLAGPIGLMKQFVSRTARETAEDATQIFGGRALTVTGMGRVIENYHRTSGFDAILAGAEDVLGDLGVRQAMKKMPKGARL</sequence>
<dbReference type="GO" id="GO:0050660">
    <property type="term" value="F:flavin adenine dinucleotide binding"/>
    <property type="evidence" value="ECO:0007669"/>
    <property type="project" value="InterPro"/>
</dbReference>
<evidence type="ECO:0000256" key="4">
    <source>
        <dbReference type="ARBA" id="ARBA00022827"/>
    </source>
</evidence>
<dbReference type="Pfam" id="PF02770">
    <property type="entry name" value="Acyl-CoA_dh_M"/>
    <property type="match status" value="1"/>
</dbReference>
<dbReference type="GO" id="GO:0005737">
    <property type="term" value="C:cytoplasm"/>
    <property type="evidence" value="ECO:0007669"/>
    <property type="project" value="TreeGrafter"/>
</dbReference>
<evidence type="ECO:0000256" key="3">
    <source>
        <dbReference type="ARBA" id="ARBA00022630"/>
    </source>
</evidence>
<dbReference type="InterPro" id="IPR036400">
    <property type="entry name" value="Cyt_B5-like_heme/steroid_sf"/>
</dbReference>
<evidence type="ECO:0000256" key="5">
    <source>
        <dbReference type="ARBA" id="ARBA00023002"/>
    </source>
</evidence>
<dbReference type="SUPFAM" id="SSF55856">
    <property type="entry name" value="Cytochrome b5-like heme/steroid binding domain"/>
    <property type="match status" value="1"/>
</dbReference>
<dbReference type="InterPro" id="IPR006091">
    <property type="entry name" value="Acyl-CoA_Oxase/DH_mid-dom"/>
</dbReference>
<dbReference type="GO" id="GO:0003995">
    <property type="term" value="F:acyl-CoA dehydrogenase activity"/>
    <property type="evidence" value="ECO:0007669"/>
    <property type="project" value="InterPro"/>
</dbReference>
<evidence type="ECO:0000259" key="6">
    <source>
        <dbReference type="PROSITE" id="PS50255"/>
    </source>
</evidence>
<keyword evidence="5" id="KW-0560">Oxidoreductase</keyword>
<dbReference type="GO" id="GO:0033539">
    <property type="term" value="P:fatty acid beta-oxidation using acyl-CoA dehydrogenase"/>
    <property type="evidence" value="ECO:0007669"/>
    <property type="project" value="TreeGrafter"/>
</dbReference>
<dbReference type="Gene3D" id="1.20.140.10">
    <property type="entry name" value="Butyryl-CoA Dehydrogenase, subunit A, domain 3"/>
    <property type="match status" value="1"/>
</dbReference>
<dbReference type="Gene3D" id="2.40.110.10">
    <property type="entry name" value="Butyryl-CoA Dehydrogenase, subunit A, domain 2"/>
    <property type="match status" value="1"/>
</dbReference>
<proteinExistence type="inferred from homology"/>
<organism evidence="7 8">
    <name type="scientific">Pleurotus eryngii</name>
    <name type="common">Boletus of the steppes</name>
    <dbReference type="NCBI Taxonomy" id="5323"/>
    <lineage>
        <taxon>Eukaryota</taxon>
        <taxon>Fungi</taxon>
        <taxon>Dikarya</taxon>
        <taxon>Basidiomycota</taxon>
        <taxon>Agaricomycotina</taxon>
        <taxon>Agaricomycetes</taxon>
        <taxon>Agaricomycetidae</taxon>
        <taxon>Agaricales</taxon>
        <taxon>Pleurotineae</taxon>
        <taxon>Pleurotaceae</taxon>
        <taxon>Pleurotus</taxon>
    </lineage>
</organism>
<dbReference type="InterPro" id="IPR037069">
    <property type="entry name" value="AcylCoA_DH/ox_N_sf"/>
</dbReference>
<dbReference type="InterPro" id="IPR001199">
    <property type="entry name" value="Cyt_B5-like_heme/steroid-bd"/>
</dbReference>
<dbReference type="Pfam" id="PF00173">
    <property type="entry name" value="Cyt-b5"/>
    <property type="match status" value="1"/>
</dbReference>
<dbReference type="Pfam" id="PF00441">
    <property type="entry name" value="Acyl-CoA_dh_1"/>
    <property type="match status" value="1"/>
</dbReference>
<dbReference type="InterPro" id="IPR036250">
    <property type="entry name" value="AcylCo_DH-like_C"/>
</dbReference>
<dbReference type="Gene3D" id="1.10.540.10">
    <property type="entry name" value="Acyl-CoA dehydrogenase/oxidase, N-terminal domain"/>
    <property type="match status" value="1"/>
</dbReference>
<dbReference type="InterPro" id="IPR046373">
    <property type="entry name" value="Acyl-CoA_Oxase/DH_mid-dom_sf"/>
</dbReference>
<dbReference type="OrthoDB" id="2588832at2759"/>
<dbReference type="PROSITE" id="PS50255">
    <property type="entry name" value="CYTOCHROME_B5_2"/>
    <property type="match status" value="1"/>
</dbReference>
<comment type="cofactor">
    <cofactor evidence="1">
        <name>FAD</name>
        <dbReference type="ChEBI" id="CHEBI:57692"/>
    </cofactor>
</comment>
<protein>
    <submittedName>
        <fullName evidence="7">Peroxisomal acyl-CoA-dehydrogenase</fullName>
    </submittedName>
</protein>
<keyword evidence="3" id="KW-0285">Flavoprotein</keyword>
<name>A0A9P6A396_PLEER</name>
<dbReference type="Pfam" id="PF02771">
    <property type="entry name" value="Acyl-CoA_dh_N"/>
    <property type="match status" value="1"/>
</dbReference>
<evidence type="ECO:0000256" key="1">
    <source>
        <dbReference type="ARBA" id="ARBA00001974"/>
    </source>
</evidence>
<dbReference type="SUPFAM" id="SSF56645">
    <property type="entry name" value="Acyl-CoA dehydrogenase NM domain-like"/>
    <property type="match status" value="1"/>
</dbReference>
<dbReference type="Proteomes" id="UP000807025">
    <property type="component" value="Unassembled WGS sequence"/>
</dbReference>
<evidence type="ECO:0000313" key="7">
    <source>
        <dbReference type="EMBL" id="KAF9498227.1"/>
    </source>
</evidence>
<dbReference type="PANTHER" id="PTHR48083:SF28">
    <property type="entry name" value="ACYL-COA DEHYDROGENASE FAMILY PROTEIN (AFU_ORTHOLOGUE AFUA_6G10880)-RELATED"/>
    <property type="match status" value="1"/>
</dbReference>
<dbReference type="InterPro" id="IPR050741">
    <property type="entry name" value="Acyl-CoA_dehydrogenase"/>
</dbReference>
<evidence type="ECO:0000313" key="8">
    <source>
        <dbReference type="Proteomes" id="UP000807025"/>
    </source>
</evidence>
<dbReference type="InterPro" id="IPR009075">
    <property type="entry name" value="AcylCo_DH/oxidase_C"/>
</dbReference>
<dbReference type="AlphaFoldDB" id="A0A9P6A396"/>
<feature type="domain" description="Cytochrome b5 heme-binding" evidence="6">
    <location>
        <begin position="5"/>
        <end position="84"/>
    </location>
</feature>